<feature type="transmembrane region" description="Helical" evidence="1">
    <location>
        <begin position="76"/>
        <end position="100"/>
    </location>
</feature>
<protein>
    <recommendedName>
        <fullName evidence="4">Phage holin family protein</fullName>
    </recommendedName>
</protein>
<keyword evidence="3" id="KW-1185">Reference proteome</keyword>
<proteinExistence type="predicted"/>
<dbReference type="EMBL" id="AEJC01000530">
    <property type="protein sequence ID" value="EKX62195.1"/>
    <property type="molecule type" value="Genomic_DNA"/>
</dbReference>
<evidence type="ECO:0008006" key="4">
    <source>
        <dbReference type="Google" id="ProtNLM"/>
    </source>
</evidence>
<evidence type="ECO:0000313" key="3">
    <source>
        <dbReference type="Proteomes" id="UP000010411"/>
    </source>
</evidence>
<organism evidence="2 3">
    <name type="scientific">Streptomyces ipomoeae 91-03</name>
    <dbReference type="NCBI Taxonomy" id="698759"/>
    <lineage>
        <taxon>Bacteria</taxon>
        <taxon>Bacillati</taxon>
        <taxon>Actinomycetota</taxon>
        <taxon>Actinomycetes</taxon>
        <taxon>Kitasatosporales</taxon>
        <taxon>Streptomycetaceae</taxon>
        <taxon>Streptomyces</taxon>
    </lineage>
</organism>
<dbReference type="InterPro" id="IPR007165">
    <property type="entry name" value="Phage_holin_4_2"/>
</dbReference>
<reference evidence="2 3" key="1">
    <citation type="submission" date="2012-11" db="EMBL/GenBank/DDBJ databases">
        <authorList>
            <person name="Huguet-Tapia J.C."/>
            <person name="Durkin A.S."/>
            <person name="Pettis G.S."/>
            <person name="Badger J.H."/>
        </authorList>
    </citation>
    <scope>NUCLEOTIDE SEQUENCE [LARGE SCALE GENOMIC DNA]</scope>
    <source>
        <strain evidence="2 3">91-03</strain>
    </source>
</reference>
<name>L1KNX5_9ACTN</name>
<gene>
    <name evidence="2" type="ORF">STRIP9103_04763</name>
</gene>
<dbReference type="PANTHER" id="PTHR37309">
    <property type="entry name" value="SLR0284 PROTEIN"/>
    <property type="match status" value="1"/>
</dbReference>
<evidence type="ECO:0000313" key="2">
    <source>
        <dbReference type="EMBL" id="EKX62195.1"/>
    </source>
</evidence>
<feature type="transmembrane region" description="Helical" evidence="1">
    <location>
        <begin position="16"/>
        <end position="34"/>
    </location>
</feature>
<dbReference type="AlphaFoldDB" id="L1KNX5"/>
<dbReference type="PATRIC" id="fig|698759.3.peg.7090"/>
<accession>L1KNX5</accession>
<dbReference type="Proteomes" id="UP000010411">
    <property type="component" value="Unassembled WGS sequence"/>
</dbReference>
<keyword evidence="1" id="KW-0812">Transmembrane</keyword>
<feature type="transmembrane region" description="Helical" evidence="1">
    <location>
        <begin position="49"/>
        <end position="69"/>
    </location>
</feature>
<keyword evidence="1" id="KW-0472">Membrane</keyword>
<sequence>MLVPISSATIRHMMNFLVKTIANAGALAVAVWLVDKITLTGDSTGKKVGTLLLVALVFGLVNAVVKPLVKLLTLPLFILTLGLFTLVVNALMLLLTSWLADKLDLSFHVEGFWTAVLGGLIISIVSWALHLVLPDGD</sequence>
<feature type="transmembrane region" description="Helical" evidence="1">
    <location>
        <begin position="112"/>
        <end position="133"/>
    </location>
</feature>
<comment type="caution">
    <text evidence="2">The sequence shown here is derived from an EMBL/GenBank/DDBJ whole genome shotgun (WGS) entry which is preliminary data.</text>
</comment>
<dbReference type="PANTHER" id="PTHR37309:SF1">
    <property type="entry name" value="SLR0284 PROTEIN"/>
    <property type="match status" value="1"/>
</dbReference>
<dbReference type="Pfam" id="PF04020">
    <property type="entry name" value="Phage_holin_4_2"/>
    <property type="match status" value="1"/>
</dbReference>
<keyword evidence="1" id="KW-1133">Transmembrane helix</keyword>
<evidence type="ECO:0000256" key="1">
    <source>
        <dbReference type="SAM" id="Phobius"/>
    </source>
</evidence>